<dbReference type="Pfam" id="PF13602">
    <property type="entry name" value="ADH_zinc_N_2"/>
    <property type="match status" value="1"/>
</dbReference>
<dbReference type="SUPFAM" id="SSF51735">
    <property type="entry name" value="NAD(P)-binding Rossmann-fold domains"/>
    <property type="match status" value="1"/>
</dbReference>
<comment type="caution">
    <text evidence="2">The sequence shown here is derived from an EMBL/GenBank/DDBJ whole genome shotgun (WGS) entry which is preliminary data.</text>
</comment>
<dbReference type="PANTHER" id="PTHR11695">
    <property type="entry name" value="ALCOHOL DEHYDROGENASE RELATED"/>
    <property type="match status" value="1"/>
</dbReference>
<dbReference type="RefSeq" id="WP_271320167.1">
    <property type="nucleotide sequence ID" value="NZ_BAAATN010000010.1"/>
</dbReference>
<dbReference type="SUPFAM" id="SSF50129">
    <property type="entry name" value="GroES-like"/>
    <property type="match status" value="1"/>
</dbReference>
<dbReference type="InterPro" id="IPR036291">
    <property type="entry name" value="NAD(P)-bd_dom_sf"/>
</dbReference>
<name>A0ABV9WR04_9ACTN</name>
<sequence length="325" mass="34328">MRAVQFDRFGPPEVLRVHDIPTPRPGPGEVLVEVRAASVDAGETAFRAGKMRRVTRTRFPRGLGSDFAGRVAAVGSGVSAWNVGDAVWGLTPHLVFGAVAEYVAVPERRLARAPENLSLLEAAALPVAGTTAMTALTDKARLQPGERLLVRGATGGVGSVAVQWGKALGAHVTALAGARNLDWITRLGADDALDYRTTRPAALGRFDVIVDVVGTDLGAYQARLAPKGRLVALSFDADRVVSSMLDTALRAAAAPRRVKMFSNNPSADRIAELTRAAEAGTIRPVIDTVFPLHDIAAAHARLEAGGVRGKHVIDMRALPEDLPTP</sequence>
<dbReference type="Pfam" id="PF08240">
    <property type="entry name" value="ADH_N"/>
    <property type="match status" value="1"/>
</dbReference>
<organism evidence="2 3">
    <name type="scientific">Streptomyces lienomycini</name>
    <dbReference type="NCBI Taxonomy" id="284035"/>
    <lineage>
        <taxon>Bacteria</taxon>
        <taxon>Bacillati</taxon>
        <taxon>Actinomycetota</taxon>
        <taxon>Actinomycetes</taxon>
        <taxon>Kitasatosporales</taxon>
        <taxon>Streptomycetaceae</taxon>
        <taxon>Streptomyces</taxon>
    </lineage>
</organism>
<protein>
    <submittedName>
        <fullName evidence="2">NAD(P)-dependent alcohol dehydrogenase</fullName>
    </submittedName>
</protein>
<evidence type="ECO:0000313" key="2">
    <source>
        <dbReference type="EMBL" id="MFC5015709.1"/>
    </source>
</evidence>
<dbReference type="InterPro" id="IPR013154">
    <property type="entry name" value="ADH-like_N"/>
</dbReference>
<proteinExistence type="predicted"/>
<dbReference type="InterPro" id="IPR050700">
    <property type="entry name" value="YIM1/Zinc_Alcohol_DH_Fams"/>
</dbReference>
<feature type="domain" description="Enoyl reductase (ER)" evidence="1">
    <location>
        <begin position="10"/>
        <end position="313"/>
    </location>
</feature>
<dbReference type="PANTHER" id="PTHR11695:SF648">
    <property type="entry name" value="ZINC-BINDING OXIDOREDUCTASE"/>
    <property type="match status" value="1"/>
</dbReference>
<dbReference type="Gene3D" id="3.40.50.720">
    <property type="entry name" value="NAD(P)-binding Rossmann-like Domain"/>
    <property type="match status" value="1"/>
</dbReference>
<reference evidence="3" key="1">
    <citation type="journal article" date="2019" name="Int. J. Syst. Evol. Microbiol.">
        <title>The Global Catalogue of Microorganisms (GCM) 10K type strain sequencing project: providing services to taxonomists for standard genome sequencing and annotation.</title>
        <authorList>
            <consortium name="The Broad Institute Genomics Platform"/>
            <consortium name="The Broad Institute Genome Sequencing Center for Infectious Disease"/>
            <person name="Wu L."/>
            <person name="Ma J."/>
        </authorList>
    </citation>
    <scope>NUCLEOTIDE SEQUENCE [LARGE SCALE GENOMIC DNA]</scope>
    <source>
        <strain evidence="3">CGMCC 4.1542</strain>
    </source>
</reference>
<gene>
    <name evidence="2" type="ORF">ACFPRC_12560</name>
</gene>
<keyword evidence="3" id="KW-1185">Reference proteome</keyword>
<dbReference type="Gene3D" id="3.90.180.10">
    <property type="entry name" value="Medium-chain alcohol dehydrogenases, catalytic domain"/>
    <property type="match status" value="1"/>
</dbReference>
<dbReference type="InterPro" id="IPR011032">
    <property type="entry name" value="GroES-like_sf"/>
</dbReference>
<accession>A0ABV9WR04</accession>
<dbReference type="Proteomes" id="UP001595855">
    <property type="component" value="Unassembled WGS sequence"/>
</dbReference>
<dbReference type="SMART" id="SM00829">
    <property type="entry name" value="PKS_ER"/>
    <property type="match status" value="1"/>
</dbReference>
<evidence type="ECO:0000259" key="1">
    <source>
        <dbReference type="SMART" id="SM00829"/>
    </source>
</evidence>
<evidence type="ECO:0000313" key="3">
    <source>
        <dbReference type="Proteomes" id="UP001595855"/>
    </source>
</evidence>
<dbReference type="InterPro" id="IPR020843">
    <property type="entry name" value="ER"/>
</dbReference>
<dbReference type="CDD" id="cd08267">
    <property type="entry name" value="MDR1"/>
    <property type="match status" value="1"/>
</dbReference>
<dbReference type="EMBL" id="JBHSJO010000001">
    <property type="protein sequence ID" value="MFC5015709.1"/>
    <property type="molecule type" value="Genomic_DNA"/>
</dbReference>